<protein>
    <submittedName>
        <fullName evidence="2">Uncharacterized protein</fullName>
    </submittedName>
</protein>
<feature type="transmembrane region" description="Helical" evidence="1">
    <location>
        <begin position="29"/>
        <end position="47"/>
    </location>
</feature>
<feature type="transmembrane region" description="Helical" evidence="1">
    <location>
        <begin position="163"/>
        <end position="181"/>
    </location>
</feature>
<dbReference type="AlphaFoldDB" id="A0A7V8NUH5"/>
<keyword evidence="3" id="KW-1185">Reference proteome</keyword>
<accession>A0A7V8NUH5</accession>
<keyword evidence="1" id="KW-0812">Transmembrane</keyword>
<feature type="transmembrane region" description="Helical" evidence="1">
    <location>
        <begin position="115"/>
        <end position="133"/>
    </location>
</feature>
<feature type="transmembrane region" description="Helical" evidence="1">
    <location>
        <begin position="53"/>
        <end position="72"/>
    </location>
</feature>
<name>A0A7V8NUH5_9BACT</name>
<proteinExistence type="predicted"/>
<evidence type="ECO:0000313" key="2">
    <source>
        <dbReference type="EMBL" id="MBA0087668.1"/>
    </source>
</evidence>
<keyword evidence="1" id="KW-1133">Transmembrane helix</keyword>
<gene>
    <name evidence="2" type="ORF">HRJ53_22005</name>
</gene>
<dbReference type="EMBL" id="JACDQQ010002121">
    <property type="protein sequence ID" value="MBA0087668.1"/>
    <property type="molecule type" value="Genomic_DNA"/>
</dbReference>
<evidence type="ECO:0000313" key="3">
    <source>
        <dbReference type="Proteomes" id="UP000567293"/>
    </source>
</evidence>
<keyword evidence="1" id="KW-0472">Membrane</keyword>
<dbReference type="Proteomes" id="UP000567293">
    <property type="component" value="Unassembled WGS sequence"/>
</dbReference>
<evidence type="ECO:0000256" key="1">
    <source>
        <dbReference type="SAM" id="Phobius"/>
    </source>
</evidence>
<sequence length="190" mass="20227">MAEANPAHSESATKSGRAGAWAVGLLNELPYIAIIVLGLVGICWTSISGTPATTYWVILTPICAFVCSAVGWRRDAGTGERVAMIVTQIVKWAAVLVAMYLITISDTRKLLNSDARGLMLLTLLALGVFVSGIHLRAWRLCVTGAFLAVAVPIAAWFEQAALLLLLIGAALIALGLASWWVRNRVLRSAA</sequence>
<comment type="caution">
    <text evidence="2">The sequence shown here is derived from an EMBL/GenBank/DDBJ whole genome shotgun (WGS) entry which is preliminary data.</text>
</comment>
<organism evidence="2 3">
    <name type="scientific">Candidatus Acidiferrum panamense</name>
    <dbReference type="NCBI Taxonomy" id="2741543"/>
    <lineage>
        <taxon>Bacteria</taxon>
        <taxon>Pseudomonadati</taxon>
        <taxon>Acidobacteriota</taxon>
        <taxon>Terriglobia</taxon>
        <taxon>Candidatus Acidiferrales</taxon>
        <taxon>Candidatus Acidiferrum</taxon>
    </lineage>
</organism>
<reference evidence="2" key="1">
    <citation type="submission" date="2020-06" db="EMBL/GenBank/DDBJ databases">
        <title>Legume-microbial interactions unlock mineral nutrients during tropical forest succession.</title>
        <authorList>
            <person name="Epihov D.Z."/>
        </authorList>
    </citation>
    <scope>NUCLEOTIDE SEQUENCE [LARGE SCALE GENOMIC DNA]</scope>
    <source>
        <strain evidence="2">Pan2503</strain>
    </source>
</reference>
<feature type="transmembrane region" description="Helical" evidence="1">
    <location>
        <begin position="84"/>
        <end position="103"/>
    </location>
</feature>